<dbReference type="Pfam" id="PF00155">
    <property type="entry name" value="Aminotran_1_2"/>
    <property type="match status" value="1"/>
</dbReference>
<keyword evidence="4" id="KW-0238">DNA-binding</keyword>
<dbReference type="Pfam" id="PF00392">
    <property type="entry name" value="GntR"/>
    <property type="match status" value="1"/>
</dbReference>
<evidence type="ECO:0000256" key="1">
    <source>
        <dbReference type="ARBA" id="ARBA00005384"/>
    </source>
</evidence>
<dbReference type="EMBL" id="CP089983">
    <property type="protein sequence ID" value="WXB05860.1"/>
    <property type="molecule type" value="Genomic_DNA"/>
</dbReference>
<name>A0ABZ2L676_9BACT</name>
<keyword evidence="5" id="KW-0804">Transcription</keyword>
<evidence type="ECO:0000256" key="3">
    <source>
        <dbReference type="ARBA" id="ARBA00023015"/>
    </source>
</evidence>
<evidence type="ECO:0000256" key="2">
    <source>
        <dbReference type="ARBA" id="ARBA00022898"/>
    </source>
</evidence>
<dbReference type="InterPro" id="IPR036388">
    <property type="entry name" value="WH-like_DNA-bd_sf"/>
</dbReference>
<comment type="similarity">
    <text evidence="1">In the C-terminal section; belongs to the class-I pyridoxal-phosphate-dependent aminotransferase family.</text>
</comment>
<dbReference type="InterPro" id="IPR015424">
    <property type="entry name" value="PyrdxlP-dep_Trfase"/>
</dbReference>
<keyword evidence="9" id="KW-1185">Reference proteome</keyword>
<dbReference type="PANTHER" id="PTHR46577">
    <property type="entry name" value="HTH-TYPE TRANSCRIPTIONAL REGULATORY PROTEIN GABR"/>
    <property type="match status" value="1"/>
</dbReference>
<feature type="domain" description="HTH gntR-type" evidence="7">
    <location>
        <begin position="12"/>
        <end position="80"/>
    </location>
</feature>
<gene>
    <name evidence="8" type="ORF">LVJ94_01105</name>
</gene>
<evidence type="ECO:0000259" key="7">
    <source>
        <dbReference type="PROSITE" id="PS50949"/>
    </source>
</evidence>
<dbReference type="InterPro" id="IPR000524">
    <property type="entry name" value="Tscrpt_reg_HTH_GntR"/>
</dbReference>
<accession>A0ABZ2L676</accession>
<dbReference type="PRINTS" id="PR00035">
    <property type="entry name" value="HTHGNTR"/>
</dbReference>
<evidence type="ECO:0000256" key="6">
    <source>
        <dbReference type="SAM" id="MobiDB-lite"/>
    </source>
</evidence>
<dbReference type="PANTHER" id="PTHR46577:SF1">
    <property type="entry name" value="HTH-TYPE TRANSCRIPTIONAL REGULATORY PROTEIN GABR"/>
    <property type="match status" value="1"/>
</dbReference>
<keyword evidence="2" id="KW-0663">Pyridoxal phosphate</keyword>
<keyword evidence="8" id="KW-0808">Transferase</keyword>
<dbReference type="InterPro" id="IPR015421">
    <property type="entry name" value="PyrdxlP-dep_Trfase_major"/>
</dbReference>
<dbReference type="Gene3D" id="3.40.640.10">
    <property type="entry name" value="Type I PLP-dependent aspartate aminotransferase-like (Major domain)"/>
    <property type="match status" value="1"/>
</dbReference>
<dbReference type="CDD" id="cd07377">
    <property type="entry name" value="WHTH_GntR"/>
    <property type="match status" value="1"/>
</dbReference>
<organism evidence="8 9">
    <name type="scientific">Pendulispora rubella</name>
    <dbReference type="NCBI Taxonomy" id="2741070"/>
    <lineage>
        <taxon>Bacteria</taxon>
        <taxon>Pseudomonadati</taxon>
        <taxon>Myxococcota</taxon>
        <taxon>Myxococcia</taxon>
        <taxon>Myxococcales</taxon>
        <taxon>Sorangiineae</taxon>
        <taxon>Pendulisporaceae</taxon>
        <taxon>Pendulispora</taxon>
    </lineage>
</organism>
<reference evidence="8" key="1">
    <citation type="submission" date="2021-12" db="EMBL/GenBank/DDBJ databases">
        <title>Discovery of the Pendulisporaceae a myxobacterial family with distinct sporulation behavior and unique specialized metabolism.</title>
        <authorList>
            <person name="Garcia R."/>
            <person name="Popoff A."/>
            <person name="Bader C.D."/>
            <person name="Loehr J."/>
            <person name="Walesch S."/>
            <person name="Walt C."/>
            <person name="Boldt J."/>
            <person name="Bunk B."/>
            <person name="Haeckl F.J.F.P.J."/>
            <person name="Gunesch A.P."/>
            <person name="Birkelbach J."/>
            <person name="Nuebel U."/>
            <person name="Pietschmann T."/>
            <person name="Bach T."/>
            <person name="Mueller R."/>
        </authorList>
    </citation>
    <scope>NUCLEOTIDE SEQUENCE</scope>
    <source>
        <strain evidence="8">MSr11367</strain>
    </source>
</reference>
<dbReference type="GO" id="GO:0008483">
    <property type="term" value="F:transaminase activity"/>
    <property type="evidence" value="ECO:0007669"/>
    <property type="project" value="UniProtKB-KW"/>
</dbReference>
<evidence type="ECO:0000256" key="5">
    <source>
        <dbReference type="ARBA" id="ARBA00023163"/>
    </source>
</evidence>
<protein>
    <submittedName>
        <fullName evidence="8">PLP-dependent aminotransferase family protein</fullName>
    </submittedName>
</protein>
<dbReference type="InterPro" id="IPR051446">
    <property type="entry name" value="HTH_trans_reg/aminotransferase"/>
</dbReference>
<proteinExistence type="inferred from homology"/>
<evidence type="ECO:0000313" key="8">
    <source>
        <dbReference type="EMBL" id="WXB05860.1"/>
    </source>
</evidence>
<evidence type="ECO:0000313" key="9">
    <source>
        <dbReference type="Proteomes" id="UP001374803"/>
    </source>
</evidence>
<feature type="region of interest" description="Disordered" evidence="6">
    <location>
        <begin position="86"/>
        <end position="107"/>
    </location>
</feature>
<dbReference type="InterPro" id="IPR004839">
    <property type="entry name" value="Aminotransferase_I/II_large"/>
</dbReference>
<sequence>MDIYLNADDHRRGLARALYEQIRQAIAEGRIRPGDRLPPSRELAKQLAISRFTVTTAYGYLVAEGFLEGASAAGTRVTLPARRGTLRHAAPSSSRDRGAAVPNAPSNEPMAMQLELGVPNAASFPYSEFRTQTWRAMRELRADGGTGYGDAAGEPSLRKAIATWIHRSRGVRAAPEEVVVTAGAQQAFDLVLSALARPGDTVAVEDPGYPPFRQLAELRGVKVVPVQADQHGLIVESLPPRAKLVYVTPSHQFPLGSVLSLVRRRLLLDWAQATGAFILEDDYDSEFRFSDRPLEPMQRLDTGARVIYIGSFSKSLSPSLRTGFVIAPHEIASALSSARQLLDCHSPAILQRTLARFLDDGSMDRHLRRTRKLYRVRHQFIVDWFAGPGRTLGKLIAIDAGLHLTAELHDTWDEHALCARALDAGLRISGLAKFSVQSIRPGLSFGYGNSPPEKLEEAFRILKKILR</sequence>
<dbReference type="PROSITE" id="PS50949">
    <property type="entry name" value="HTH_GNTR"/>
    <property type="match status" value="1"/>
</dbReference>
<dbReference type="SUPFAM" id="SSF46785">
    <property type="entry name" value="Winged helix' DNA-binding domain"/>
    <property type="match status" value="1"/>
</dbReference>
<evidence type="ECO:0000256" key="4">
    <source>
        <dbReference type="ARBA" id="ARBA00023125"/>
    </source>
</evidence>
<dbReference type="InterPro" id="IPR036390">
    <property type="entry name" value="WH_DNA-bd_sf"/>
</dbReference>
<dbReference type="SMART" id="SM00345">
    <property type="entry name" value="HTH_GNTR"/>
    <property type="match status" value="1"/>
</dbReference>
<dbReference type="Proteomes" id="UP001374803">
    <property type="component" value="Chromosome"/>
</dbReference>
<keyword evidence="3" id="KW-0805">Transcription regulation</keyword>
<dbReference type="Gene3D" id="1.10.10.10">
    <property type="entry name" value="Winged helix-like DNA-binding domain superfamily/Winged helix DNA-binding domain"/>
    <property type="match status" value="1"/>
</dbReference>
<keyword evidence="8" id="KW-0032">Aminotransferase</keyword>
<dbReference type="CDD" id="cd00609">
    <property type="entry name" value="AAT_like"/>
    <property type="match status" value="1"/>
</dbReference>
<dbReference type="SUPFAM" id="SSF53383">
    <property type="entry name" value="PLP-dependent transferases"/>
    <property type="match status" value="1"/>
</dbReference>
<dbReference type="RefSeq" id="WP_394835509.1">
    <property type="nucleotide sequence ID" value="NZ_CP089929.1"/>
</dbReference>